<dbReference type="Proteomes" id="UP000237144">
    <property type="component" value="Unassembled WGS sequence"/>
</dbReference>
<organism evidence="1 2">
    <name type="scientific">Rhodotorula taiwanensis</name>
    <dbReference type="NCBI Taxonomy" id="741276"/>
    <lineage>
        <taxon>Eukaryota</taxon>
        <taxon>Fungi</taxon>
        <taxon>Dikarya</taxon>
        <taxon>Basidiomycota</taxon>
        <taxon>Pucciniomycotina</taxon>
        <taxon>Microbotryomycetes</taxon>
        <taxon>Sporidiobolales</taxon>
        <taxon>Sporidiobolaceae</taxon>
        <taxon>Rhodotorula</taxon>
    </lineage>
</organism>
<dbReference type="AlphaFoldDB" id="A0A2S5BDQ1"/>
<dbReference type="EMBL" id="PJQD01000021">
    <property type="protein sequence ID" value="POY74871.1"/>
    <property type="molecule type" value="Genomic_DNA"/>
</dbReference>
<name>A0A2S5BDQ1_9BASI</name>
<reference evidence="1 2" key="1">
    <citation type="journal article" date="2018" name="Front. Microbiol.">
        <title>Prospects for Fungal Bioremediation of Acidic Radioactive Waste Sites: Characterization and Genome Sequence of Rhodotorula taiwanensis MD1149.</title>
        <authorList>
            <person name="Tkavc R."/>
            <person name="Matrosova V.Y."/>
            <person name="Grichenko O.E."/>
            <person name="Gostincar C."/>
            <person name="Volpe R.P."/>
            <person name="Klimenkova P."/>
            <person name="Gaidamakova E.K."/>
            <person name="Zhou C.E."/>
            <person name="Stewart B.J."/>
            <person name="Lyman M.G."/>
            <person name="Malfatti S.A."/>
            <person name="Rubinfeld B."/>
            <person name="Courtot M."/>
            <person name="Singh J."/>
            <person name="Dalgard C.L."/>
            <person name="Hamilton T."/>
            <person name="Frey K.G."/>
            <person name="Gunde-Cimerman N."/>
            <person name="Dugan L."/>
            <person name="Daly M.J."/>
        </authorList>
    </citation>
    <scope>NUCLEOTIDE SEQUENCE [LARGE SCALE GENOMIC DNA]</scope>
    <source>
        <strain evidence="1 2">MD1149</strain>
    </source>
</reference>
<comment type="caution">
    <text evidence="1">The sequence shown here is derived from an EMBL/GenBank/DDBJ whole genome shotgun (WGS) entry which is preliminary data.</text>
</comment>
<accession>A0A2S5BDQ1</accession>
<sequence length="230" mass="25525">MSLFRMRLARRTAKGSRQLSTVRVVPSTASRQLALPLAFVSVGPATRDPWQDWADRFAARGYSSLLLNVDDKIAREATTSQARLELLERGTSSSLALPRLCFSKRLLRDPATSSPFPPLLFAASHAALVAETYVSSHPLSALHLVSPLSAPLAHSRDPNRFPTALAEFDYEPGFPIAVMVEDGGRPGDEHRLLRDFVDDEEDDGLVRRLTGRRDEAGWERAMDWMDENGL</sequence>
<protein>
    <submittedName>
        <fullName evidence="1">Uncharacterized protein</fullName>
    </submittedName>
</protein>
<proteinExistence type="predicted"/>
<evidence type="ECO:0000313" key="2">
    <source>
        <dbReference type="Proteomes" id="UP000237144"/>
    </source>
</evidence>
<dbReference type="OrthoDB" id="3365310at2759"/>
<keyword evidence="2" id="KW-1185">Reference proteome</keyword>
<evidence type="ECO:0000313" key="1">
    <source>
        <dbReference type="EMBL" id="POY74871.1"/>
    </source>
</evidence>
<gene>
    <name evidence="1" type="ORF">BMF94_2144</name>
</gene>